<keyword evidence="2" id="KW-1277">Toxin-antitoxin system</keyword>
<evidence type="ECO:0000256" key="2">
    <source>
        <dbReference type="ARBA" id="ARBA00022649"/>
    </source>
</evidence>
<evidence type="ECO:0000256" key="3">
    <source>
        <dbReference type="PIRNR" id="PIRNR029218"/>
    </source>
</evidence>
<protein>
    <recommendedName>
        <fullName evidence="3">Toxin</fullName>
    </recommendedName>
</protein>
<gene>
    <name evidence="4" type="ORF">ACELLULO517_27565</name>
</gene>
<organism evidence="4 5">
    <name type="scientific">Acidisoma cellulosilyticum</name>
    <dbReference type="NCBI Taxonomy" id="2802395"/>
    <lineage>
        <taxon>Bacteria</taxon>
        <taxon>Pseudomonadati</taxon>
        <taxon>Pseudomonadota</taxon>
        <taxon>Alphaproteobacteria</taxon>
        <taxon>Acetobacterales</taxon>
        <taxon>Acidocellaceae</taxon>
        <taxon>Acidisoma</taxon>
    </lineage>
</organism>
<dbReference type="AlphaFoldDB" id="A0A964E6Q8"/>
<evidence type="ECO:0000256" key="1">
    <source>
        <dbReference type="ARBA" id="ARBA00006226"/>
    </source>
</evidence>
<comment type="similarity">
    <text evidence="1 3">Belongs to the RelE toxin family.</text>
</comment>
<dbReference type="InterPro" id="IPR007712">
    <property type="entry name" value="RelE/ParE_toxin"/>
</dbReference>
<evidence type="ECO:0000313" key="4">
    <source>
        <dbReference type="EMBL" id="MCB8884025.1"/>
    </source>
</evidence>
<reference evidence="4 5" key="1">
    <citation type="journal article" date="2021" name="Microorganisms">
        <title>Acidisoma silvae sp. nov. and Acidisomacellulosilytica sp. nov., Two Acidophilic Bacteria Isolated from Decaying Wood, Hydrolyzing Cellulose and Producing Poly-3-hydroxybutyrate.</title>
        <authorList>
            <person name="Mieszkin S."/>
            <person name="Pouder E."/>
            <person name="Uroz S."/>
            <person name="Simon-Colin C."/>
            <person name="Alain K."/>
        </authorList>
    </citation>
    <scope>NUCLEOTIDE SEQUENCE [LARGE SCALE GENOMIC DNA]</scope>
    <source>
        <strain evidence="4 5">HW T5.17</strain>
    </source>
</reference>
<name>A0A964E6Q8_9PROT</name>
<proteinExistence type="inferred from homology"/>
<dbReference type="PANTHER" id="PTHR33755:SF9">
    <property type="entry name" value="TOXIN PARE1"/>
    <property type="match status" value="1"/>
</dbReference>
<sequence length="97" mass="11308">MTGRLTLSPRAQLDIDEIWDYSADRWGIDQAETYVRRLGQHMALIACQPDLGTPCPEIRAGYHRFPCQAHILFYRVVEGDVEIVRILHSRMDFVRHL</sequence>
<dbReference type="PANTHER" id="PTHR33755">
    <property type="entry name" value="TOXIN PARE1-RELATED"/>
    <property type="match status" value="1"/>
</dbReference>
<dbReference type="PIRSF" id="PIRSF029218">
    <property type="entry name" value="ParE"/>
    <property type="match status" value="1"/>
</dbReference>
<dbReference type="Pfam" id="PF05016">
    <property type="entry name" value="ParE_toxin"/>
    <property type="match status" value="1"/>
</dbReference>
<dbReference type="InterPro" id="IPR028344">
    <property type="entry name" value="ParE1/4"/>
</dbReference>
<accession>A0A964E6Q8</accession>
<keyword evidence="5" id="KW-1185">Reference proteome</keyword>
<dbReference type="Gene3D" id="3.30.2310.20">
    <property type="entry name" value="RelE-like"/>
    <property type="match status" value="1"/>
</dbReference>
<dbReference type="RefSeq" id="WP_227310767.1">
    <property type="nucleotide sequence ID" value="NZ_JAESVA010000021.1"/>
</dbReference>
<dbReference type="InterPro" id="IPR051803">
    <property type="entry name" value="TA_system_RelE-like_toxin"/>
</dbReference>
<dbReference type="Proteomes" id="UP000721844">
    <property type="component" value="Unassembled WGS sequence"/>
</dbReference>
<dbReference type="InterPro" id="IPR035093">
    <property type="entry name" value="RelE/ParE_toxin_dom_sf"/>
</dbReference>
<dbReference type="EMBL" id="JAESVA010000021">
    <property type="protein sequence ID" value="MCB8884025.1"/>
    <property type="molecule type" value="Genomic_DNA"/>
</dbReference>
<evidence type="ECO:0000313" key="5">
    <source>
        <dbReference type="Proteomes" id="UP000721844"/>
    </source>
</evidence>
<comment type="caution">
    <text evidence="4">The sequence shown here is derived from an EMBL/GenBank/DDBJ whole genome shotgun (WGS) entry which is preliminary data.</text>
</comment>